<proteinExistence type="predicted"/>
<dbReference type="PANTHER" id="PTHR48081:SF33">
    <property type="entry name" value="KYNURENINE FORMAMIDASE"/>
    <property type="match status" value="1"/>
</dbReference>
<name>A0ABT6MJG3_9NOCA</name>
<reference evidence="3 4" key="1">
    <citation type="submission" date="2023-04" db="EMBL/GenBank/DDBJ databases">
        <title>Forest soil microbial communities from Buena Vista Peninsula, Colon Province, Panama.</title>
        <authorList>
            <person name="Bouskill N."/>
        </authorList>
    </citation>
    <scope>NUCLEOTIDE SEQUENCE [LARGE SCALE GENOMIC DNA]</scope>
    <source>
        <strain evidence="3 4">CFH S0262</strain>
    </source>
</reference>
<evidence type="ECO:0000313" key="4">
    <source>
        <dbReference type="Proteomes" id="UP001160334"/>
    </source>
</evidence>
<sequence>MTDPQIDADYNVRNTVSAELFDTTIEEYRQRSREVVHGLAGFADLRYDPHSHERLDVWGTGSGMRPVFVAVHGGYWRALSRHHTAFMARMLDAEGIATVSVDYGLAPDTPLEEIVRQVRAAVAWVYHHGADHGLDPNRIVVGGSSAGGHLTATTMVSGWQDPLGLPPDVVRAAMPISGLFDIRPLVRSFANEWLGLDTPRAVALSPLLQTDGVGPRAVIAVAEHDGVGFLEQSRMFHEAWSSRSESELLVVSDRNHYDVFLDLADRDSALSTALLGLFAGLEATKPAAPQDSCVLQPPNR</sequence>
<dbReference type="Gene3D" id="3.40.50.1820">
    <property type="entry name" value="alpha/beta hydrolase"/>
    <property type="match status" value="1"/>
</dbReference>
<dbReference type="InterPro" id="IPR029058">
    <property type="entry name" value="AB_hydrolase_fold"/>
</dbReference>
<dbReference type="EMBL" id="JARXVC010000021">
    <property type="protein sequence ID" value="MDH6284380.1"/>
    <property type="molecule type" value="Genomic_DNA"/>
</dbReference>
<dbReference type="EC" id="3.5.1.9" evidence="3"/>
<dbReference type="RefSeq" id="WP_280763603.1">
    <property type="nucleotide sequence ID" value="NZ_JARXVC010000021.1"/>
</dbReference>
<keyword evidence="4" id="KW-1185">Reference proteome</keyword>
<dbReference type="InterPro" id="IPR013094">
    <property type="entry name" value="AB_hydrolase_3"/>
</dbReference>
<feature type="domain" description="Alpha/beta hydrolase fold-3" evidence="2">
    <location>
        <begin position="69"/>
        <end position="225"/>
    </location>
</feature>
<dbReference type="SUPFAM" id="SSF53474">
    <property type="entry name" value="alpha/beta-Hydrolases"/>
    <property type="match status" value="1"/>
</dbReference>
<dbReference type="GO" id="GO:0004061">
    <property type="term" value="F:arylformamidase activity"/>
    <property type="evidence" value="ECO:0007669"/>
    <property type="project" value="UniProtKB-EC"/>
</dbReference>
<dbReference type="Proteomes" id="UP001160334">
    <property type="component" value="Unassembled WGS sequence"/>
</dbReference>
<evidence type="ECO:0000259" key="2">
    <source>
        <dbReference type="Pfam" id="PF07859"/>
    </source>
</evidence>
<protein>
    <submittedName>
        <fullName evidence="3">Arylformamidase</fullName>
        <ecNumber evidence="3">3.5.1.9</ecNumber>
    </submittedName>
</protein>
<dbReference type="Pfam" id="PF07859">
    <property type="entry name" value="Abhydrolase_3"/>
    <property type="match status" value="1"/>
</dbReference>
<dbReference type="InterPro" id="IPR050300">
    <property type="entry name" value="GDXG_lipolytic_enzyme"/>
</dbReference>
<evidence type="ECO:0000313" key="3">
    <source>
        <dbReference type="EMBL" id="MDH6284380.1"/>
    </source>
</evidence>
<gene>
    <name evidence="3" type="ORF">M2280_005638</name>
</gene>
<accession>A0ABT6MJG3</accession>
<comment type="caution">
    <text evidence="3">The sequence shown here is derived from an EMBL/GenBank/DDBJ whole genome shotgun (WGS) entry which is preliminary data.</text>
</comment>
<dbReference type="PANTHER" id="PTHR48081">
    <property type="entry name" value="AB HYDROLASE SUPERFAMILY PROTEIN C4A8.06C"/>
    <property type="match status" value="1"/>
</dbReference>
<evidence type="ECO:0000256" key="1">
    <source>
        <dbReference type="ARBA" id="ARBA00022801"/>
    </source>
</evidence>
<organism evidence="3 4">
    <name type="scientific">Prescottella agglutinans</name>
    <dbReference type="NCBI Taxonomy" id="1644129"/>
    <lineage>
        <taxon>Bacteria</taxon>
        <taxon>Bacillati</taxon>
        <taxon>Actinomycetota</taxon>
        <taxon>Actinomycetes</taxon>
        <taxon>Mycobacteriales</taxon>
        <taxon>Nocardiaceae</taxon>
        <taxon>Prescottella</taxon>
    </lineage>
</organism>
<keyword evidence="1 3" id="KW-0378">Hydrolase</keyword>